<dbReference type="Proteomes" id="UP000236754">
    <property type="component" value="Unassembled WGS sequence"/>
</dbReference>
<protein>
    <submittedName>
        <fullName evidence="1">Uncharacterized protein</fullName>
    </submittedName>
</protein>
<organism evidence="1 2">
    <name type="scientific">Actinacidiphila yanglinensis</name>
    <dbReference type="NCBI Taxonomy" id="310779"/>
    <lineage>
        <taxon>Bacteria</taxon>
        <taxon>Bacillati</taxon>
        <taxon>Actinomycetota</taxon>
        <taxon>Actinomycetes</taxon>
        <taxon>Kitasatosporales</taxon>
        <taxon>Streptomycetaceae</taxon>
        <taxon>Actinacidiphila</taxon>
    </lineage>
</organism>
<name>A0A1H6E5D8_9ACTN</name>
<dbReference type="Gene3D" id="3.40.1760.10">
    <property type="entry name" value="YfbM-like super family"/>
    <property type="match status" value="1"/>
</dbReference>
<proteinExistence type="predicted"/>
<gene>
    <name evidence="1" type="ORF">SAMN05216223_12585</name>
</gene>
<dbReference type="SUPFAM" id="SSF111069">
    <property type="entry name" value="Hypothetical protein yfbM"/>
    <property type="match status" value="1"/>
</dbReference>
<dbReference type="InterPro" id="IPR035944">
    <property type="entry name" value="YfbM-like_sf"/>
</dbReference>
<evidence type="ECO:0000313" key="2">
    <source>
        <dbReference type="Proteomes" id="UP000236754"/>
    </source>
</evidence>
<evidence type="ECO:0000313" key="1">
    <source>
        <dbReference type="EMBL" id="SEG92214.1"/>
    </source>
</evidence>
<sequence length="55" mass="6309">MIRDVDPEQLTAVRIYPLFWDEAGALEWVRGWFDPLVPFFGAAARAGEAMLVWLD</sequence>
<accession>A0A1H6E5D8</accession>
<dbReference type="Pfam" id="PF08974">
    <property type="entry name" value="DUF1877"/>
    <property type="match status" value="1"/>
</dbReference>
<dbReference type="InterPro" id="IPR015068">
    <property type="entry name" value="DUF1877"/>
</dbReference>
<keyword evidence="2" id="KW-1185">Reference proteome</keyword>
<dbReference type="AlphaFoldDB" id="A0A1H6E5D8"/>
<dbReference type="EMBL" id="FNVU01000025">
    <property type="protein sequence ID" value="SEG92214.1"/>
    <property type="molecule type" value="Genomic_DNA"/>
</dbReference>
<reference evidence="1 2" key="1">
    <citation type="submission" date="2016-10" db="EMBL/GenBank/DDBJ databases">
        <authorList>
            <person name="de Groot N.N."/>
        </authorList>
    </citation>
    <scope>NUCLEOTIDE SEQUENCE [LARGE SCALE GENOMIC DNA]</scope>
    <source>
        <strain evidence="1 2">CGMCC 4.2023</strain>
    </source>
</reference>